<name>A0AAV4Y035_CAEEX</name>
<organism evidence="1 2">
    <name type="scientific">Caerostris extrusa</name>
    <name type="common">Bark spider</name>
    <name type="synonym">Caerostris bankana</name>
    <dbReference type="NCBI Taxonomy" id="172846"/>
    <lineage>
        <taxon>Eukaryota</taxon>
        <taxon>Metazoa</taxon>
        <taxon>Ecdysozoa</taxon>
        <taxon>Arthropoda</taxon>
        <taxon>Chelicerata</taxon>
        <taxon>Arachnida</taxon>
        <taxon>Araneae</taxon>
        <taxon>Araneomorphae</taxon>
        <taxon>Entelegynae</taxon>
        <taxon>Araneoidea</taxon>
        <taxon>Araneidae</taxon>
        <taxon>Caerostris</taxon>
    </lineage>
</organism>
<gene>
    <name evidence="1" type="ORF">CEXT_750231</name>
</gene>
<evidence type="ECO:0000313" key="1">
    <source>
        <dbReference type="EMBL" id="GIZ00778.1"/>
    </source>
</evidence>
<protein>
    <submittedName>
        <fullName evidence="1">Uncharacterized protein</fullName>
    </submittedName>
</protein>
<dbReference type="AlphaFoldDB" id="A0AAV4Y035"/>
<accession>A0AAV4Y035</accession>
<sequence length="78" mass="9231">MADTYTELYWLYEYYKLILKKELVCMAGTRTELWALNYDTREWNECERDSLESVMVLTSGYVVKLSCCRCSDSDVTCK</sequence>
<proteinExistence type="predicted"/>
<comment type="caution">
    <text evidence="1">The sequence shown here is derived from an EMBL/GenBank/DDBJ whole genome shotgun (WGS) entry which is preliminary data.</text>
</comment>
<dbReference type="EMBL" id="BPLR01001205">
    <property type="protein sequence ID" value="GIZ00778.1"/>
    <property type="molecule type" value="Genomic_DNA"/>
</dbReference>
<keyword evidence="2" id="KW-1185">Reference proteome</keyword>
<reference evidence="1 2" key="1">
    <citation type="submission" date="2021-06" db="EMBL/GenBank/DDBJ databases">
        <title>Caerostris extrusa draft genome.</title>
        <authorList>
            <person name="Kono N."/>
            <person name="Arakawa K."/>
        </authorList>
    </citation>
    <scope>NUCLEOTIDE SEQUENCE [LARGE SCALE GENOMIC DNA]</scope>
</reference>
<dbReference type="Proteomes" id="UP001054945">
    <property type="component" value="Unassembled WGS sequence"/>
</dbReference>
<evidence type="ECO:0000313" key="2">
    <source>
        <dbReference type="Proteomes" id="UP001054945"/>
    </source>
</evidence>